<dbReference type="AlphaFoldDB" id="A0A518CYH7"/>
<keyword evidence="3" id="KW-1185">Reference proteome</keyword>
<sequence>MSRTTATTSVHAPRTRDRSAGDRSRRAAAHRGPGPGRRALLRAGAGILGGALALFAASCVSSGPEPARPSHDVAPELKRLTWLVGTWRAGSAPADSGAPTQFEVWDVDANGFLVATNFQERGEVTTPNQDMVLHPVEGGLPILEVTGYDVRGARAIPLPRPSYTLVESTNEYARFEGAPGVVPRAILYQRVGRDRLTISMVLPNNSTESEYFVTFSRVE</sequence>
<accession>A0A518CYH7</accession>
<dbReference type="EMBL" id="CP036290">
    <property type="protein sequence ID" value="QDU84274.1"/>
    <property type="molecule type" value="Genomic_DNA"/>
</dbReference>
<feature type="compositionally biased region" description="Basic and acidic residues" evidence="1">
    <location>
        <begin position="14"/>
        <end position="25"/>
    </location>
</feature>
<feature type="region of interest" description="Disordered" evidence="1">
    <location>
        <begin position="1"/>
        <end position="38"/>
    </location>
</feature>
<reference evidence="2 3" key="1">
    <citation type="submission" date="2019-02" db="EMBL/GenBank/DDBJ databases">
        <title>Deep-cultivation of Planctomycetes and their phenomic and genomic characterization uncovers novel biology.</title>
        <authorList>
            <person name="Wiegand S."/>
            <person name="Jogler M."/>
            <person name="Boedeker C."/>
            <person name="Pinto D."/>
            <person name="Vollmers J."/>
            <person name="Rivas-Marin E."/>
            <person name="Kohn T."/>
            <person name="Peeters S.H."/>
            <person name="Heuer A."/>
            <person name="Rast P."/>
            <person name="Oberbeckmann S."/>
            <person name="Bunk B."/>
            <person name="Jeske O."/>
            <person name="Meyerdierks A."/>
            <person name="Storesund J.E."/>
            <person name="Kallscheuer N."/>
            <person name="Luecker S."/>
            <person name="Lage O.M."/>
            <person name="Pohl T."/>
            <person name="Merkel B.J."/>
            <person name="Hornburger P."/>
            <person name="Mueller R.-W."/>
            <person name="Bruemmer F."/>
            <person name="Labrenz M."/>
            <person name="Spormann A.M."/>
            <person name="Op den Camp H."/>
            <person name="Overmann J."/>
            <person name="Amann R."/>
            <person name="Jetten M.S.M."/>
            <person name="Mascher T."/>
            <person name="Medema M.H."/>
            <person name="Devos D.P."/>
            <person name="Kaster A.-K."/>
            <person name="Ovreas L."/>
            <person name="Rohde M."/>
            <person name="Galperin M.Y."/>
            <person name="Jogler C."/>
        </authorList>
    </citation>
    <scope>NUCLEOTIDE SEQUENCE [LARGE SCALE GENOMIC DNA]</scope>
    <source>
        <strain evidence="2 3">Pla163</strain>
    </source>
</reference>
<evidence type="ECO:0000256" key="1">
    <source>
        <dbReference type="SAM" id="MobiDB-lite"/>
    </source>
</evidence>
<feature type="compositionally biased region" description="Polar residues" evidence="1">
    <location>
        <begin position="1"/>
        <end position="10"/>
    </location>
</feature>
<evidence type="ECO:0000313" key="2">
    <source>
        <dbReference type="EMBL" id="QDU84274.1"/>
    </source>
</evidence>
<name>A0A518CYH7_9BACT</name>
<dbReference type="OrthoDB" id="5382295at2"/>
<proteinExistence type="predicted"/>
<organism evidence="2 3">
    <name type="scientific">Rohdeia mirabilis</name>
    <dbReference type="NCBI Taxonomy" id="2528008"/>
    <lineage>
        <taxon>Bacteria</taxon>
        <taxon>Pseudomonadati</taxon>
        <taxon>Planctomycetota</taxon>
        <taxon>Planctomycetia</taxon>
        <taxon>Planctomycetia incertae sedis</taxon>
        <taxon>Rohdeia</taxon>
    </lineage>
</organism>
<protein>
    <submittedName>
        <fullName evidence="2">Uncharacterized protein</fullName>
    </submittedName>
</protein>
<gene>
    <name evidence="2" type="ORF">Pla163_13810</name>
</gene>
<evidence type="ECO:0000313" key="3">
    <source>
        <dbReference type="Proteomes" id="UP000319342"/>
    </source>
</evidence>
<dbReference type="RefSeq" id="WP_145185519.1">
    <property type="nucleotide sequence ID" value="NZ_CP036290.1"/>
</dbReference>
<dbReference type="Proteomes" id="UP000319342">
    <property type="component" value="Chromosome"/>
</dbReference>